<dbReference type="InterPro" id="IPR011006">
    <property type="entry name" value="CheY-like_superfamily"/>
</dbReference>
<evidence type="ECO:0000313" key="5">
    <source>
        <dbReference type="Proteomes" id="UP001333710"/>
    </source>
</evidence>
<name>A0AA48HGR8_9ALTE</name>
<dbReference type="InterPro" id="IPR050595">
    <property type="entry name" value="Bact_response_regulator"/>
</dbReference>
<dbReference type="SMART" id="SM00448">
    <property type="entry name" value="REC"/>
    <property type="match status" value="1"/>
</dbReference>
<dbReference type="EMBL" id="AP027272">
    <property type="protein sequence ID" value="BDX05034.1"/>
    <property type="molecule type" value="Genomic_DNA"/>
</dbReference>
<keyword evidence="5" id="KW-1185">Reference proteome</keyword>
<organism evidence="4 5">
    <name type="scientific">Planctobacterium marinum</name>
    <dbReference type="NCBI Taxonomy" id="1631968"/>
    <lineage>
        <taxon>Bacteria</taxon>
        <taxon>Pseudomonadati</taxon>
        <taxon>Pseudomonadota</taxon>
        <taxon>Gammaproteobacteria</taxon>
        <taxon>Alteromonadales</taxon>
        <taxon>Alteromonadaceae</taxon>
        <taxon>Planctobacterium</taxon>
    </lineage>
</organism>
<dbReference type="GO" id="GO:0000160">
    <property type="term" value="P:phosphorelay signal transduction system"/>
    <property type="evidence" value="ECO:0007669"/>
    <property type="project" value="InterPro"/>
</dbReference>
<evidence type="ECO:0000259" key="3">
    <source>
        <dbReference type="PROSITE" id="PS50110"/>
    </source>
</evidence>
<dbReference type="PANTHER" id="PTHR44591">
    <property type="entry name" value="STRESS RESPONSE REGULATOR PROTEIN 1"/>
    <property type="match status" value="1"/>
</dbReference>
<dbReference type="KEGG" id="pmaw:MACH26_05550"/>
<dbReference type="RefSeq" id="WP_338290970.1">
    <property type="nucleotide sequence ID" value="NZ_AP027272.1"/>
</dbReference>
<protein>
    <recommendedName>
        <fullName evidence="3">Response regulatory domain-containing protein</fullName>
    </recommendedName>
</protein>
<sequence>MTDKNATVLVVDDSAADLQITMSAISGQFKVLAAKNGEQAIAMMDKIKADIVLLDVNMPGLDGYQTCEQLITKNEEVDIIFVSSNDSTEEIMKGYELGGSDYIVKPIMPEVLLSKVSKLIASKSQKKALKDEASNASMVAMTAMSSSGELSVVLEFLRNSFKSKSEAELASLIINSLHGYSIQASFEIRILEEVHHYSTAGEVSPVEKALLGRIADMPERLSEHGQRLFINNGLVSFIIKNMPVQDDERAGRLRDYLAILSEGATEKVETMAQLAKAAEQRSESMTAIIEEANEALAYIHQTQQDIEKQNVALLDDLVQGVEESFVGLGLTDEQENSILNLLNDAQEKSTTLFHQNAQLENALENIVAKFKQLVD</sequence>
<dbReference type="SUPFAM" id="SSF52172">
    <property type="entry name" value="CheY-like"/>
    <property type="match status" value="1"/>
</dbReference>
<evidence type="ECO:0000256" key="1">
    <source>
        <dbReference type="ARBA" id="ARBA00022553"/>
    </source>
</evidence>
<dbReference type="Proteomes" id="UP001333710">
    <property type="component" value="Chromosome"/>
</dbReference>
<reference evidence="4" key="1">
    <citation type="submission" date="2023-01" db="EMBL/GenBank/DDBJ databases">
        <title>Complete genome sequence of Planctobacterium marinum strain Dej080120_11.</title>
        <authorList>
            <person name="Ueki S."/>
            <person name="Maruyama F."/>
        </authorList>
    </citation>
    <scope>NUCLEOTIDE SEQUENCE</scope>
    <source>
        <strain evidence="4">Dej080120_11</strain>
    </source>
</reference>
<evidence type="ECO:0000313" key="4">
    <source>
        <dbReference type="EMBL" id="BDX05034.1"/>
    </source>
</evidence>
<feature type="domain" description="Response regulatory" evidence="3">
    <location>
        <begin position="7"/>
        <end position="120"/>
    </location>
</feature>
<keyword evidence="1 2" id="KW-0597">Phosphoprotein</keyword>
<feature type="modified residue" description="4-aspartylphosphate" evidence="2">
    <location>
        <position position="55"/>
    </location>
</feature>
<dbReference type="AlphaFoldDB" id="A0AA48HGR8"/>
<dbReference type="InterPro" id="IPR001789">
    <property type="entry name" value="Sig_transdc_resp-reg_receiver"/>
</dbReference>
<dbReference type="PANTHER" id="PTHR44591:SF3">
    <property type="entry name" value="RESPONSE REGULATORY DOMAIN-CONTAINING PROTEIN"/>
    <property type="match status" value="1"/>
</dbReference>
<dbReference type="Pfam" id="PF00072">
    <property type="entry name" value="Response_reg"/>
    <property type="match status" value="1"/>
</dbReference>
<evidence type="ECO:0000256" key="2">
    <source>
        <dbReference type="PROSITE-ProRule" id="PRU00169"/>
    </source>
</evidence>
<accession>A0AA48HGR8</accession>
<dbReference type="PROSITE" id="PS50110">
    <property type="entry name" value="RESPONSE_REGULATORY"/>
    <property type="match status" value="1"/>
</dbReference>
<gene>
    <name evidence="4" type="ORF">MACH26_05550</name>
</gene>
<proteinExistence type="predicted"/>
<dbReference type="Gene3D" id="3.40.50.2300">
    <property type="match status" value="1"/>
</dbReference>